<dbReference type="GO" id="GO:0031175">
    <property type="term" value="P:neuron projection development"/>
    <property type="evidence" value="ECO:0007669"/>
    <property type="project" value="TreeGrafter"/>
</dbReference>
<dbReference type="PROSITE" id="PS00229">
    <property type="entry name" value="TAU_MAP_1"/>
    <property type="match status" value="1"/>
</dbReference>
<comment type="subcellular location">
    <subcellularLocation>
        <location evidence="1 6">Cytoplasm</location>
        <location evidence="1 6">Cytoskeleton</location>
    </subcellularLocation>
</comment>
<keyword evidence="6" id="KW-0493">Microtubule</keyword>
<name>A0A4Y2VNP7_ARAVE</name>
<evidence type="ECO:0000313" key="9">
    <source>
        <dbReference type="Proteomes" id="UP000499080"/>
    </source>
</evidence>
<dbReference type="InterPro" id="IPR001084">
    <property type="entry name" value="MAP_tubulin-bd_rpt"/>
</dbReference>
<keyword evidence="2 6" id="KW-0963">Cytoplasm</keyword>
<dbReference type="AlphaFoldDB" id="A0A4Y2VNP7"/>
<evidence type="ECO:0000256" key="4">
    <source>
        <dbReference type="ARBA" id="ARBA00022737"/>
    </source>
</evidence>
<organism evidence="8 9">
    <name type="scientific">Araneus ventricosus</name>
    <name type="common">Orbweaver spider</name>
    <name type="synonym">Epeira ventricosa</name>
    <dbReference type="NCBI Taxonomy" id="182803"/>
    <lineage>
        <taxon>Eukaryota</taxon>
        <taxon>Metazoa</taxon>
        <taxon>Ecdysozoa</taxon>
        <taxon>Arthropoda</taxon>
        <taxon>Chelicerata</taxon>
        <taxon>Arachnida</taxon>
        <taxon>Araneae</taxon>
        <taxon>Araneomorphae</taxon>
        <taxon>Entelegynae</taxon>
        <taxon>Araneoidea</taxon>
        <taxon>Araneidae</taxon>
        <taxon>Araneus</taxon>
    </lineage>
</organism>
<proteinExistence type="predicted"/>
<gene>
    <name evidence="8" type="ORF">AVEN_207003_1</name>
</gene>
<dbReference type="GO" id="GO:0005874">
    <property type="term" value="C:microtubule"/>
    <property type="evidence" value="ECO:0007669"/>
    <property type="project" value="UniProtKB-KW"/>
</dbReference>
<dbReference type="InterPro" id="IPR027324">
    <property type="entry name" value="MAP2/MAP4/Tau"/>
</dbReference>
<comment type="caution">
    <text evidence="8">The sequence shown here is derived from an EMBL/GenBank/DDBJ whole genome shotgun (WGS) entry which is preliminary data.</text>
</comment>
<dbReference type="PANTHER" id="PTHR11501">
    <property type="entry name" value="MICROTUBULE-ASSOCIATED PROTEIN"/>
    <property type="match status" value="1"/>
</dbReference>
<keyword evidence="4" id="KW-0677">Repeat</keyword>
<dbReference type="GO" id="GO:0008017">
    <property type="term" value="F:microtubule binding"/>
    <property type="evidence" value="ECO:0007669"/>
    <property type="project" value="InterPro"/>
</dbReference>
<sequence length="68" mass="7091">MEVTTEKLDFKAKAAPKIGSLDNAKHKPGGGNVAIKTEKLHFKEKAASKIISRSGSEKGSSHGGSEIG</sequence>
<dbReference type="Proteomes" id="UP000499080">
    <property type="component" value="Unassembled WGS sequence"/>
</dbReference>
<dbReference type="PROSITE" id="PS51491">
    <property type="entry name" value="TAU_MAP_2"/>
    <property type="match status" value="1"/>
</dbReference>
<evidence type="ECO:0000256" key="6">
    <source>
        <dbReference type="RuleBase" id="RU000686"/>
    </source>
</evidence>
<dbReference type="Pfam" id="PF00418">
    <property type="entry name" value="Tubulin-binding"/>
    <property type="match status" value="1"/>
</dbReference>
<feature type="region of interest" description="Disordered" evidence="7">
    <location>
        <begin position="48"/>
        <end position="68"/>
    </location>
</feature>
<dbReference type="PANTHER" id="PTHR11501:SF18">
    <property type="entry name" value="MICROTUBULE-ASSOCIATED PROTEIN"/>
    <property type="match status" value="1"/>
</dbReference>
<reference evidence="8 9" key="1">
    <citation type="journal article" date="2019" name="Sci. Rep.">
        <title>Orb-weaving spider Araneus ventricosus genome elucidates the spidroin gene catalogue.</title>
        <authorList>
            <person name="Kono N."/>
            <person name="Nakamura H."/>
            <person name="Ohtoshi R."/>
            <person name="Moran D.A.P."/>
            <person name="Shinohara A."/>
            <person name="Yoshida Y."/>
            <person name="Fujiwara M."/>
            <person name="Mori M."/>
            <person name="Tomita M."/>
            <person name="Arakawa K."/>
        </authorList>
    </citation>
    <scope>NUCLEOTIDE SEQUENCE [LARGE SCALE GENOMIC DNA]</scope>
</reference>
<evidence type="ECO:0000313" key="8">
    <source>
        <dbReference type="EMBL" id="GBO26749.1"/>
    </source>
</evidence>
<accession>A0A4Y2VNP7</accession>
<feature type="non-terminal residue" evidence="8">
    <location>
        <position position="68"/>
    </location>
</feature>
<evidence type="ECO:0000256" key="7">
    <source>
        <dbReference type="SAM" id="MobiDB-lite"/>
    </source>
</evidence>
<keyword evidence="9" id="KW-1185">Reference proteome</keyword>
<keyword evidence="5 6" id="KW-0206">Cytoskeleton</keyword>
<dbReference type="GO" id="GO:0000226">
    <property type="term" value="P:microtubule cytoskeleton organization"/>
    <property type="evidence" value="ECO:0007669"/>
    <property type="project" value="TreeGrafter"/>
</dbReference>
<dbReference type="GO" id="GO:0043005">
    <property type="term" value="C:neuron projection"/>
    <property type="evidence" value="ECO:0007669"/>
    <property type="project" value="TreeGrafter"/>
</dbReference>
<evidence type="ECO:0000256" key="2">
    <source>
        <dbReference type="ARBA" id="ARBA00022490"/>
    </source>
</evidence>
<keyword evidence="3" id="KW-0597">Phosphoprotein</keyword>
<evidence type="ECO:0000256" key="3">
    <source>
        <dbReference type="ARBA" id="ARBA00022553"/>
    </source>
</evidence>
<dbReference type="EMBL" id="BGPR01049755">
    <property type="protein sequence ID" value="GBO26749.1"/>
    <property type="molecule type" value="Genomic_DNA"/>
</dbReference>
<evidence type="ECO:0000256" key="1">
    <source>
        <dbReference type="ARBA" id="ARBA00004245"/>
    </source>
</evidence>
<dbReference type="OrthoDB" id="6434113at2759"/>
<protein>
    <recommendedName>
        <fullName evidence="6">Microtubule-associated protein</fullName>
    </recommendedName>
</protein>
<evidence type="ECO:0000256" key="5">
    <source>
        <dbReference type="ARBA" id="ARBA00023212"/>
    </source>
</evidence>